<comment type="similarity">
    <text evidence="3">Belongs to the flagella basal body rod proteins family.</text>
</comment>
<dbReference type="PANTHER" id="PTHR30033">
    <property type="entry name" value="FLAGELLAR HOOK-ASSOCIATED PROTEIN 1"/>
    <property type="match status" value="1"/>
</dbReference>
<dbReference type="InterPro" id="IPR002371">
    <property type="entry name" value="FlgK"/>
</dbReference>
<name>A0ABY5Y176_9BACT</name>
<sequence length="690" mass="76371">MTGVSNLLNIGNNAVRANQVAINTTGNNIANSNTAGYVRQSVRFQESTPFDYRPGQIGTGAYAQEIYRNFDRYLENNYLSQNGLFNMWSEESVIMQTVQSTFNEANTDGIHDQLSSFLQAWTKLSTNPGSTAVREDIISKTQNLTMLYQNANKALADTKREMNEYINLAISDVNEIIDKLADVNQEIAKSYNPPSNNCNSLLDKRDALVRELSTLVDVSVQDKGPRDFKVYLKEGMPLLENQTKYHLSNQGPFYENDCKNFTGELHFEGSSAYEYTMEFVSPTEFKVSIDGGKSWVTDSKGNNVFTVPPVGEKLDIAELKISFSGDGLKEGDTPYFDIGDKFYIVPKDSVFWHEPTRDPINVSKNLDMESLGGKLGAYCEVRDKRISKYEAQLDALAESLIWEVNRIHSQGTGLDGFNHILGTTKIERPDLALGSDWQTYAFHDRLTEGNLNLHFYNDKTGEPLLSGSLNFNPAGNPPENFDPNKHSLQDVAAAINRSFVDDNGRQLVTATIEGGMLQLTAAEDVEFKMGSDTTGLWAALGINTFFGGDSASTIHINPNLVDNPEYINSASIDGQTEGNIGDGTIAQQIGKLAEAPIKITTVWETREESLLSYYAAIVGNIGSDTRNANFNADYYQTLANEAETQAQSVAGVNLDEELTLLIRYQHSYTAAAKLISTADQMFETLLGLKQ</sequence>
<dbReference type="SUPFAM" id="SSF64518">
    <property type="entry name" value="Phase 1 flagellin"/>
    <property type="match status" value="1"/>
</dbReference>
<evidence type="ECO:0000313" key="9">
    <source>
        <dbReference type="EMBL" id="UWX05172.1"/>
    </source>
</evidence>
<evidence type="ECO:0000256" key="4">
    <source>
        <dbReference type="ARBA" id="ARBA00016244"/>
    </source>
</evidence>
<keyword evidence="5" id="KW-0964">Secreted</keyword>
<dbReference type="NCBIfam" id="TIGR02492">
    <property type="entry name" value="flgK_ends"/>
    <property type="match status" value="1"/>
</dbReference>
<feature type="domain" description="Flagellar hook-associated protein FlgK helical" evidence="8">
    <location>
        <begin position="364"/>
        <end position="416"/>
    </location>
</feature>
<organism evidence="9 10">
    <name type="scientific">Taurinivorans muris</name>
    <dbReference type="NCBI Taxonomy" id="2787751"/>
    <lineage>
        <taxon>Bacteria</taxon>
        <taxon>Pseudomonadati</taxon>
        <taxon>Thermodesulfobacteriota</taxon>
        <taxon>Desulfovibrionia</taxon>
        <taxon>Desulfovibrionales</taxon>
        <taxon>Desulfovibrionaceae</taxon>
        <taxon>Taurinivorans</taxon>
    </lineage>
</organism>
<dbReference type="InterPro" id="IPR010930">
    <property type="entry name" value="Flg_bb/hook_C_dom"/>
</dbReference>
<dbReference type="EMBL" id="CP065938">
    <property type="protein sequence ID" value="UWX05172.1"/>
    <property type="molecule type" value="Genomic_DNA"/>
</dbReference>
<comment type="subcellular location">
    <subcellularLocation>
        <location evidence="1">Bacterial flagellum</location>
    </subcellularLocation>
    <subcellularLocation>
        <location evidence="2">Secreted</location>
    </subcellularLocation>
</comment>
<evidence type="ECO:0000256" key="3">
    <source>
        <dbReference type="ARBA" id="ARBA00009677"/>
    </source>
</evidence>
<keyword evidence="10" id="KW-1185">Reference proteome</keyword>
<dbReference type="RefSeq" id="WP_334314737.1">
    <property type="nucleotide sequence ID" value="NZ_CP065938.1"/>
</dbReference>
<dbReference type="Pfam" id="PF06429">
    <property type="entry name" value="Flg_bbr_C"/>
    <property type="match status" value="1"/>
</dbReference>
<evidence type="ECO:0000259" key="7">
    <source>
        <dbReference type="Pfam" id="PF06429"/>
    </source>
</evidence>
<dbReference type="InterPro" id="IPR053927">
    <property type="entry name" value="FlgK_helical"/>
</dbReference>
<evidence type="ECO:0000256" key="6">
    <source>
        <dbReference type="ARBA" id="ARBA00023143"/>
    </source>
</evidence>
<protein>
    <recommendedName>
        <fullName evidence="4">Flagellar hook-associated protein 1</fullName>
    </recommendedName>
</protein>
<keyword evidence="9" id="KW-0969">Cilium</keyword>
<evidence type="ECO:0000259" key="8">
    <source>
        <dbReference type="Pfam" id="PF22638"/>
    </source>
</evidence>
<dbReference type="Pfam" id="PF22638">
    <property type="entry name" value="FlgK_D1"/>
    <property type="match status" value="2"/>
</dbReference>
<dbReference type="PANTHER" id="PTHR30033:SF1">
    <property type="entry name" value="FLAGELLAR HOOK-ASSOCIATED PROTEIN 1"/>
    <property type="match status" value="1"/>
</dbReference>
<evidence type="ECO:0000256" key="1">
    <source>
        <dbReference type="ARBA" id="ARBA00004365"/>
    </source>
</evidence>
<keyword evidence="6" id="KW-0975">Bacterial flagellum</keyword>
<accession>A0ABY5Y176</accession>
<dbReference type="PRINTS" id="PR01005">
    <property type="entry name" value="FLGHOOKAP1"/>
</dbReference>
<gene>
    <name evidence="9" type="primary">flgK</name>
    <name evidence="9" type="ORF">JBF11_06780</name>
</gene>
<dbReference type="Proteomes" id="UP001058120">
    <property type="component" value="Chromosome"/>
</dbReference>
<evidence type="ECO:0000256" key="2">
    <source>
        <dbReference type="ARBA" id="ARBA00004613"/>
    </source>
</evidence>
<proteinExistence type="inferred from homology"/>
<keyword evidence="9" id="KW-0966">Cell projection</keyword>
<keyword evidence="9" id="KW-0282">Flagellum</keyword>
<evidence type="ECO:0000313" key="10">
    <source>
        <dbReference type="Proteomes" id="UP001058120"/>
    </source>
</evidence>
<feature type="domain" description="Flagellar hook-associated protein FlgK helical" evidence="8">
    <location>
        <begin position="95"/>
        <end position="250"/>
    </location>
</feature>
<feature type="domain" description="Flagellar basal-body/hook protein C-terminal" evidence="7">
    <location>
        <begin position="648"/>
        <end position="688"/>
    </location>
</feature>
<evidence type="ECO:0000256" key="5">
    <source>
        <dbReference type="ARBA" id="ARBA00022525"/>
    </source>
</evidence>
<reference evidence="9" key="1">
    <citation type="submission" date="2020-12" db="EMBL/GenBank/DDBJ databases">
        <title>Taurinivorans muris gen. nov., sp. nov., fundamental and realized metabolic niche of a ubiquitous sulfidogenic bacterium in the murine intestine.</title>
        <authorList>
            <person name="Ye H."/>
            <person name="Hanson B.T."/>
            <person name="Loy A."/>
        </authorList>
    </citation>
    <scope>NUCLEOTIDE SEQUENCE</scope>
    <source>
        <strain evidence="9">LT0009</strain>
    </source>
</reference>